<keyword evidence="2" id="KW-0131">Cell cycle</keyword>
<dbReference type="SUPFAM" id="SSF82657">
    <property type="entry name" value="BolA-like"/>
    <property type="match status" value="1"/>
</dbReference>
<dbReference type="EMBL" id="CP016796">
    <property type="protein sequence ID" value="API86501.1"/>
    <property type="molecule type" value="Genomic_DNA"/>
</dbReference>
<dbReference type="STRING" id="573570.F7310_03660"/>
<evidence type="ECO:0000256" key="1">
    <source>
        <dbReference type="RuleBase" id="RU003860"/>
    </source>
</evidence>
<keyword evidence="2" id="KW-0132">Cell division</keyword>
<dbReference type="Pfam" id="PF01722">
    <property type="entry name" value="BolA"/>
    <property type="match status" value="1"/>
</dbReference>
<organism evidence="2 3">
    <name type="scientific">Francisella uliginis</name>
    <dbReference type="NCBI Taxonomy" id="573570"/>
    <lineage>
        <taxon>Bacteria</taxon>
        <taxon>Pseudomonadati</taxon>
        <taxon>Pseudomonadota</taxon>
        <taxon>Gammaproteobacteria</taxon>
        <taxon>Thiotrichales</taxon>
        <taxon>Francisellaceae</taxon>
        <taxon>Francisella</taxon>
    </lineage>
</organism>
<dbReference type="InterPro" id="IPR002634">
    <property type="entry name" value="BolA"/>
</dbReference>
<protein>
    <submittedName>
        <fullName evidence="2">Cell division protein BolA</fullName>
    </submittedName>
</protein>
<dbReference type="InterPro" id="IPR036065">
    <property type="entry name" value="BolA-like_sf"/>
</dbReference>
<sequence length="88" mass="10141">MDSITVTNQIKDLILSKIDPQANIEIINETHKHIKHKGYTEGKYHFALNISSEKLNAMKKISSHKEIYRAVNDLMPYIHALSIKIKPE</sequence>
<keyword evidence="3" id="KW-1185">Reference proteome</keyword>
<dbReference type="GO" id="GO:0051301">
    <property type="term" value="P:cell division"/>
    <property type="evidence" value="ECO:0007669"/>
    <property type="project" value="UniProtKB-KW"/>
</dbReference>
<comment type="similarity">
    <text evidence="1">Belongs to the BolA/IbaG family.</text>
</comment>
<evidence type="ECO:0000313" key="3">
    <source>
        <dbReference type="Proteomes" id="UP000184222"/>
    </source>
</evidence>
<accession>A0A1L4BRN4</accession>
<dbReference type="RefSeq" id="WP_072711859.1">
    <property type="nucleotide sequence ID" value="NZ_CP016796.1"/>
</dbReference>
<dbReference type="Proteomes" id="UP000184222">
    <property type="component" value="Chromosome"/>
</dbReference>
<dbReference type="OrthoDB" id="9801469at2"/>
<reference evidence="2 3" key="1">
    <citation type="journal article" date="2016" name="Appl. Environ. Microbiol.">
        <title>Whole genome relationships among Francisella bacteria of diverse origin define new species and provide specific regions for detection.</title>
        <authorList>
            <person name="Challacombe J.F."/>
            <person name="Petersen J.M."/>
            <person name="Gallegos-Graves V."/>
            <person name="Hodge D."/>
            <person name="Pillai S."/>
            <person name="Kuske C.R."/>
        </authorList>
    </citation>
    <scope>NUCLEOTIDE SEQUENCE [LARGE SCALE GENOMIC DNA]</scope>
    <source>
        <strain evidence="3">TX07-7310</strain>
    </source>
</reference>
<name>A0A1L4BRN4_9GAMM</name>
<dbReference type="PIRSF" id="PIRSF003113">
    <property type="entry name" value="BolA"/>
    <property type="match status" value="1"/>
</dbReference>
<dbReference type="AlphaFoldDB" id="A0A1L4BRN4"/>
<gene>
    <name evidence="2" type="ORF">F7310_03660</name>
</gene>
<evidence type="ECO:0000313" key="2">
    <source>
        <dbReference type="EMBL" id="API86501.1"/>
    </source>
</evidence>
<dbReference type="Gene3D" id="3.30.300.90">
    <property type="entry name" value="BolA-like"/>
    <property type="match status" value="1"/>
</dbReference>
<proteinExistence type="inferred from homology"/>
<dbReference type="KEGG" id="frx:F7310_03660"/>